<evidence type="ECO:0000313" key="1">
    <source>
        <dbReference type="EMBL" id="OOF99990.1"/>
    </source>
</evidence>
<evidence type="ECO:0000313" key="2">
    <source>
        <dbReference type="Proteomes" id="UP000188318"/>
    </source>
</evidence>
<name>A0A1R3RZV0_ASPC5</name>
<reference evidence="2" key="1">
    <citation type="journal article" date="2017" name="Genome Biol.">
        <title>Comparative genomics reveals high biological diversity and specific adaptations in the industrially and medically important fungal genus Aspergillus.</title>
        <authorList>
            <person name="de Vries R.P."/>
            <person name="Riley R."/>
            <person name="Wiebenga A."/>
            <person name="Aguilar-Osorio G."/>
            <person name="Amillis S."/>
            <person name="Uchima C.A."/>
            <person name="Anderluh G."/>
            <person name="Asadollahi M."/>
            <person name="Askin M."/>
            <person name="Barry K."/>
            <person name="Battaglia E."/>
            <person name="Bayram O."/>
            <person name="Benocci T."/>
            <person name="Braus-Stromeyer S.A."/>
            <person name="Caldana C."/>
            <person name="Canovas D."/>
            <person name="Cerqueira G.C."/>
            <person name="Chen F."/>
            <person name="Chen W."/>
            <person name="Choi C."/>
            <person name="Clum A."/>
            <person name="Dos Santos R.A."/>
            <person name="Damasio A.R."/>
            <person name="Diallinas G."/>
            <person name="Emri T."/>
            <person name="Fekete E."/>
            <person name="Flipphi M."/>
            <person name="Freyberg S."/>
            <person name="Gallo A."/>
            <person name="Gournas C."/>
            <person name="Habgood R."/>
            <person name="Hainaut M."/>
            <person name="Harispe M.L."/>
            <person name="Henrissat B."/>
            <person name="Hilden K.S."/>
            <person name="Hope R."/>
            <person name="Hossain A."/>
            <person name="Karabika E."/>
            <person name="Karaffa L."/>
            <person name="Karanyi Z."/>
            <person name="Krasevec N."/>
            <person name="Kuo A."/>
            <person name="Kusch H."/>
            <person name="LaButti K."/>
            <person name="Lagendijk E.L."/>
            <person name="Lapidus A."/>
            <person name="Levasseur A."/>
            <person name="Lindquist E."/>
            <person name="Lipzen A."/>
            <person name="Logrieco A.F."/>
            <person name="MacCabe A."/>
            <person name="Maekelae M.R."/>
            <person name="Malavazi I."/>
            <person name="Melin P."/>
            <person name="Meyer V."/>
            <person name="Mielnichuk N."/>
            <person name="Miskei M."/>
            <person name="Molnar A.P."/>
            <person name="Mule G."/>
            <person name="Ngan C.Y."/>
            <person name="Orejas M."/>
            <person name="Orosz E."/>
            <person name="Ouedraogo J.P."/>
            <person name="Overkamp K.M."/>
            <person name="Park H.-S."/>
            <person name="Perrone G."/>
            <person name="Piumi F."/>
            <person name="Punt P.J."/>
            <person name="Ram A.F."/>
            <person name="Ramon A."/>
            <person name="Rauscher S."/>
            <person name="Record E."/>
            <person name="Riano-Pachon D.M."/>
            <person name="Robert V."/>
            <person name="Roehrig J."/>
            <person name="Ruller R."/>
            <person name="Salamov A."/>
            <person name="Salih N.S."/>
            <person name="Samson R.A."/>
            <person name="Sandor E."/>
            <person name="Sanguinetti M."/>
            <person name="Schuetze T."/>
            <person name="Sepcic K."/>
            <person name="Shelest E."/>
            <person name="Sherlock G."/>
            <person name="Sophianopoulou V."/>
            <person name="Squina F.M."/>
            <person name="Sun H."/>
            <person name="Susca A."/>
            <person name="Todd R.B."/>
            <person name="Tsang A."/>
            <person name="Unkles S.E."/>
            <person name="van de Wiele N."/>
            <person name="van Rossen-Uffink D."/>
            <person name="Oliveira J.V."/>
            <person name="Vesth T.C."/>
            <person name="Visser J."/>
            <person name="Yu J.-H."/>
            <person name="Zhou M."/>
            <person name="Andersen M.R."/>
            <person name="Archer D.B."/>
            <person name="Baker S.E."/>
            <person name="Benoit I."/>
            <person name="Brakhage A.A."/>
            <person name="Braus G.H."/>
            <person name="Fischer R."/>
            <person name="Frisvad J.C."/>
            <person name="Goldman G.H."/>
            <person name="Houbraken J."/>
            <person name="Oakley B."/>
            <person name="Pocsi I."/>
            <person name="Scazzocchio C."/>
            <person name="Seiboth B."/>
            <person name="vanKuyk P.A."/>
            <person name="Wortman J."/>
            <person name="Dyer P.S."/>
            <person name="Grigoriev I.V."/>
        </authorList>
    </citation>
    <scope>NUCLEOTIDE SEQUENCE [LARGE SCALE GENOMIC DNA]</scope>
    <source>
        <strain evidence="2">ITEM 5010</strain>
    </source>
</reference>
<dbReference type="Proteomes" id="UP000188318">
    <property type="component" value="Unassembled WGS sequence"/>
</dbReference>
<gene>
    <name evidence="1" type="ORF">ASPCADRAFT_512547</name>
</gene>
<dbReference type="AlphaFoldDB" id="A0A1R3RZV0"/>
<sequence>MEPLPRPWGSLPFVLEPFVSVTGPLVPWLNMVPRADFLFRTAACSELPWKGRLRDARNKVPFPPLPLLPP</sequence>
<proteinExistence type="predicted"/>
<feature type="non-terminal residue" evidence="1">
    <location>
        <position position="70"/>
    </location>
</feature>
<dbReference type="EMBL" id="KV907494">
    <property type="protein sequence ID" value="OOF99990.1"/>
    <property type="molecule type" value="Genomic_DNA"/>
</dbReference>
<organism evidence="1 2">
    <name type="scientific">Aspergillus carbonarius (strain ITEM 5010)</name>
    <dbReference type="NCBI Taxonomy" id="602072"/>
    <lineage>
        <taxon>Eukaryota</taxon>
        <taxon>Fungi</taxon>
        <taxon>Dikarya</taxon>
        <taxon>Ascomycota</taxon>
        <taxon>Pezizomycotina</taxon>
        <taxon>Eurotiomycetes</taxon>
        <taxon>Eurotiomycetidae</taxon>
        <taxon>Eurotiales</taxon>
        <taxon>Aspergillaceae</taxon>
        <taxon>Aspergillus</taxon>
        <taxon>Aspergillus subgen. Circumdati</taxon>
    </lineage>
</organism>
<accession>A0A1R3RZV0</accession>
<dbReference type="VEuPathDB" id="FungiDB:ASPCADRAFT_512547"/>
<protein>
    <submittedName>
        <fullName evidence="1">Uncharacterized protein</fullName>
    </submittedName>
</protein>
<keyword evidence="2" id="KW-1185">Reference proteome</keyword>